<evidence type="ECO:0000256" key="8">
    <source>
        <dbReference type="ARBA" id="ARBA00045608"/>
    </source>
</evidence>
<evidence type="ECO:0000256" key="5">
    <source>
        <dbReference type="ARBA" id="ARBA00022824"/>
    </source>
</evidence>
<dbReference type="Pfam" id="PF06703">
    <property type="entry name" value="SPC25"/>
    <property type="match status" value="1"/>
</dbReference>
<evidence type="ECO:0000256" key="4">
    <source>
        <dbReference type="ARBA" id="ARBA00022692"/>
    </source>
</evidence>
<organism evidence="10 11">
    <name type="scientific">Ceratina calcarata</name>
    <dbReference type="NCBI Taxonomy" id="156304"/>
    <lineage>
        <taxon>Eukaryota</taxon>
        <taxon>Metazoa</taxon>
        <taxon>Ecdysozoa</taxon>
        <taxon>Arthropoda</taxon>
        <taxon>Hexapoda</taxon>
        <taxon>Insecta</taxon>
        <taxon>Pterygota</taxon>
        <taxon>Neoptera</taxon>
        <taxon>Endopterygota</taxon>
        <taxon>Hymenoptera</taxon>
        <taxon>Apocrita</taxon>
        <taxon>Aculeata</taxon>
        <taxon>Apoidea</taxon>
        <taxon>Anthophila</taxon>
        <taxon>Apidae</taxon>
        <taxon>Ceratina</taxon>
        <taxon>Zadontomerus</taxon>
    </lineage>
</organism>
<evidence type="ECO:0000313" key="11">
    <source>
        <dbReference type="RefSeq" id="XP_017883900.1"/>
    </source>
</evidence>
<feature type="transmembrane region" description="Helical" evidence="9">
    <location>
        <begin position="120"/>
        <end position="141"/>
    </location>
</feature>
<dbReference type="GO" id="GO:0008233">
    <property type="term" value="F:peptidase activity"/>
    <property type="evidence" value="ECO:0007669"/>
    <property type="project" value="UniProtKB-UniRule"/>
</dbReference>
<accession>A0AAJ7N981</accession>
<protein>
    <recommendedName>
        <fullName evidence="3 9">Signal peptidase complex subunit 2</fullName>
    </recommendedName>
</protein>
<dbReference type="GO" id="GO:0045047">
    <property type="term" value="P:protein targeting to ER"/>
    <property type="evidence" value="ECO:0007669"/>
    <property type="project" value="TreeGrafter"/>
</dbReference>
<evidence type="ECO:0000256" key="6">
    <source>
        <dbReference type="ARBA" id="ARBA00022989"/>
    </source>
</evidence>
<comment type="caution">
    <text evidence="9">Lacks conserved residue(s) required for the propagation of feature annotation.</text>
</comment>
<feature type="transmembrane region" description="Helical" evidence="9">
    <location>
        <begin position="12"/>
        <end position="36"/>
    </location>
</feature>
<comment type="function">
    <text evidence="8 9">Component of the signal peptidase complex (SPC) which catalyzes the cleavage of N-terminal signal sequences from nascent proteins as they are translocated into the lumen of the endoplasmic reticulum. Enhances the enzymatic activity of SPC and facilitates the interactions between different components of the translocation site.</text>
</comment>
<comment type="subcellular location">
    <subcellularLocation>
        <location evidence="1 9">Endoplasmic reticulum membrane</location>
        <topology evidence="1 9">Multi-pass membrane protein</topology>
    </subcellularLocation>
</comment>
<keyword evidence="4 9" id="KW-0812">Transmembrane</keyword>
<dbReference type="CTD" id="32095"/>
<feature type="transmembrane region" description="Helical" evidence="9">
    <location>
        <begin position="85"/>
        <end position="108"/>
    </location>
</feature>
<dbReference type="KEGG" id="ccal:108627246"/>
<sequence length="233" mass="26295">MFQIFRDGATYAYIWYIFDLNSTCTTIVLVSLFVYCKIAVKMVTDKNTENYVIKVNKWDGSAVKNALDDAVKDILIKKYNYIENFAVLDGRLALCGVTVIVAVVALLSDYLYPFPASKSILVSCVCLYFFLMFLLTLYTIYKEKGIFVVAIQRDPAGFNPDLVWEASSYLKKHDDKYNLVLSVRSTSTGNLNETSVTKSVANFIDVNGVVIPELMENVVSSMHDSLTSQRKEK</sequence>
<evidence type="ECO:0000256" key="2">
    <source>
        <dbReference type="ARBA" id="ARBA00007324"/>
    </source>
</evidence>
<evidence type="ECO:0000256" key="7">
    <source>
        <dbReference type="ARBA" id="ARBA00023136"/>
    </source>
</evidence>
<reference evidence="11" key="1">
    <citation type="submission" date="2025-08" db="UniProtKB">
        <authorList>
            <consortium name="RefSeq"/>
        </authorList>
    </citation>
    <scope>IDENTIFICATION</scope>
    <source>
        <tissue evidence="11">Whole body</tissue>
    </source>
</reference>
<dbReference type="GO" id="GO:0005787">
    <property type="term" value="C:signal peptidase complex"/>
    <property type="evidence" value="ECO:0007669"/>
    <property type="project" value="UniProtKB-UniRule"/>
</dbReference>
<dbReference type="RefSeq" id="XP_017883900.1">
    <property type="nucleotide sequence ID" value="XM_018028411.2"/>
</dbReference>
<dbReference type="GO" id="GO:0006465">
    <property type="term" value="P:signal peptide processing"/>
    <property type="evidence" value="ECO:0007669"/>
    <property type="project" value="UniProtKB-UniRule"/>
</dbReference>
<evidence type="ECO:0000256" key="9">
    <source>
        <dbReference type="RuleBase" id="RU368033"/>
    </source>
</evidence>
<evidence type="ECO:0000256" key="3">
    <source>
        <dbReference type="ARBA" id="ARBA00017057"/>
    </source>
</evidence>
<comment type="similarity">
    <text evidence="2 9">Belongs to the SPCS2 family.</text>
</comment>
<evidence type="ECO:0000256" key="1">
    <source>
        <dbReference type="ARBA" id="ARBA00004477"/>
    </source>
</evidence>
<keyword evidence="7 9" id="KW-0472">Membrane</keyword>
<dbReference type="InterPro" id="IPR009582">
    <property type="entry name" value="Spc2/SPCS2"/>
</dbReference>
<keyword evidence="5 9" id="KW-0256">Endoplasmic reticulum</keyword>
<dbReference type="GeneID" id="108627246"/>
<keyword evidence="6 9" id="KW-1133">Transmembrane helix</keyword>
<dbReference type="PANTHER" id="PTHR13085:SF0">
    <property type="entry name" value="SIGNAL PEPTIDASE COMPLEX SUBUNIT 2"/>
    <property type="match status" value="1"/>
</dbReference>
<gene>
    <name evidence="11" type="primary">LOC108627246</name>
</gene>
<evidence type="ECO:0000313" key="10">
    <source>
        <dbReference type="Proteomes" id="UP000694925"/>
    </source>
</evidence>
<keyword evidence="10" id="KW-1185">Reference proteome</keyword>
<dbReference type="Proteomes" id="UP000694925">
    <property type="component" value="Unplaced"/>
</dbReference>
<name>A0AAJ7N981_9HYME</name>
<dbReference type="AlphaFoldDB" id="A0AAJ7N981"/>
<dbReference type="PANTHER" id="PTHR13085">
    <property type="entry name" value="MICROSOMAL SIGNAL PEPTIDASE 25 KDA SUBUNIT"/>
    <property type="match status" value="1"/>
</dbReference>
<proteinExistence type="inferred from homology"/>